<dbReference type="Pfam" id="PF13181">
    <property type="entry name" value="TPR_8"/>
    <property type="match status" value="1"/>
</dbReference>
<protein>
    <submittedName>
        <fullName evidence="7">FOG: TPR repeat</fullName>
    </submittedName>
</protein>
<dbReference type="OMA" id="YSKWDKY"/>
<accession>A0A0P1AW20</accession>
<dbReference type="GeneID" id="36397880"/>
<sequence length="420" mass="48396">MTIATAIEPDFFALHNRKPKTIDVEMLDYGFVERCTNLDELKGILVTLRSGKEGRYPELEKATENRILAVLPERERKKIISMRSRLSANEVTTEVDELASWAAAMDLRNEALIRQAPLKREHPPVRGQKALQSELVRDQAEKINHKRAEEKSLKAISAYDFRSWEKYDADKALEDIDAETDRARQQARQQQAEQDMRLVARKQELQSLSKSVELDKLEPETRKLYAGYEKQKGNDCFKANEVETALLHYTRSIAYDDTDAIIYANRALVHLRLKNFAAAEDDATRAILLNPAYLKGWSRRGMTRYRRGKYAESIQDFEEALRLDPENREVAKLLKAAQVKHVDVNGVCESNQNLFTGNDANEKPSQRFEIIKEEEEENELYHERSNQSVSILQPEQSSSSNKPFTRFEIIEEGSEDEDDD</sequence>
<dbReference type="PANTHER" id="PTHR45984">
    <property type="entry name" value="RNA (RNA) POLYMERASE II ASSOCIATED PROTEIN HOMOLOG"/>
    <property type="match status" value="1"/>
</dbReference>
<dbReference type="RefSeq" id="XP_024582791.1">
    <property type="nucleotide sequence ID" value="XM_024717276.1"/>
</dbReference>
<evidence type="ECO:0000256" key="1">
    <source>
        <dbReference type="ARBA" id="ARBA00004496"/>
    </source>
</evidence>
<dbReference type="SUPFAM" id="SSF48452">
    <property type="entry name" value="TPR-like"/>
    <property type="match status" value="1"/>
</dbReference>
<dbReference type="EMBL" id="CCYD01002047">
    <property type="protein sequence ID" value="CEG46422.1"/>
    <property type="molecule type" value="Genomic_DNA"/>
</dbReference>
<dbReference type="OrthoDB" id="629492at2759"/>
<dbReference type="AlphaFoldDB" id="A0A0P1AW20"/>
<dbReference type="InterPro" id="IPR011990">
    <property type="entry name" value="TPR-like_helical_dom_sf"/>
</dbReference>
<keyword evidence="8" id="KW-1185">Reference proteome</keyword>
<dbReference type="SMART" id="SM00028">
    <property type="entry name" value="TPR"/>
    <property type="match status" value="3"/>
</dbReference>
<dbReference type="InterPro" id="IPR051982">
    <property type="entry name" value="CiliaryAsmbly_MitoImport"/>
</dbReference>
<dbReference type="InterPro" id="IPR019734">
    <property type="entry name" value="TPR_rpt"/>
</dbReference>
<feature type="repeat" description="TPR" evidence="5">
    <location>
        <begin position="294"/>
        <end position="327"/>
    </location>
</feature>
<dbReference type="PROSITE" id="PS50293">
    <property type="entry name" value="TPR_REGION"/>
    <property type="match status" value="1"/>
</dbReference>
<organism evidence="7 8">
    <name type="scientific">Plasmopara halstedii</name>
    <name type="common">Downy mildew of sunflower</name>
    <dbReference type="NCBI Taxonomy" id="4781"/>
    <lineage>
        <taxon>Eukaryota</taxon>
        <taxon>Sar</taxon>
        <taxon>Stramenopiles</taxon>
        <taxon>Oomycota</taxon>
        <taxon>Peronosporomycetes</taxon>
        <taxon>Peronosporales</taxon>
        <taxon>Peronosporaceae</taxon>
        <taxon>Plasmopara</taxon>
    </lineage>
</organism>
<evidence type="ECO:0000256" key="4">
    <source>
        <dbReference type="ARBA" id="ARBA00022803"/>
    </source>
</evidence>
<evidence type="ECO:0000256" key="2">
    <source>
        <dbReference type="ARBA" id="ARBA00022490"/>
    </source>
</evidence>
<proteinExistence type="predicted"/>
<comment type="subcellular location">
    <subcellularLocation>
        <location evidence="1">Cytoplasm</location>
    </subcellularLocation>
</comment>
<dbReference type="GO" id="GO:0006626">
    <property type="term" value="P:protein targeting to mitochondrion"/>
    <property type="evidence" value="ECO:0007669"/>
    <property type="project" value="TreeGrafter"/>
</dbReference>
<keyword evidence="3" id="KW-0677">Repeat</keyword>
<dbReference type="Gene3D" id="1.25.40.10">
    <property type="entry name" value="Tetratricopeptide repeat domain"/>
    <property type="match status" value="1"/>
</dbReference>
<dbReference type="Proteomes" id="UP000054928">
    <property type="component" value="Unassembled WGS sequence"/>
</dbReference>
<keyword evidence="2" id="KW-0963">Cytoplasm</keyword>
<feature type="region of interest" description="Disordered" evidence="6">
    <location>
        <begin position="375"/>
        <end position="420"/>
    </location>
</feature>
<dbReference type="STRING" id="4781.A0A0P1AW20"/>
<dbReference type="GO" id="GO:0005829">
    <property type="term" value="C:cytosol"/>
    <property type="evidence" value="ECO:0007669"/>
    <property type="project" value="TreeGrafter"/>
</dbReference>
<dbReference type="GO" id="GO:0031072">
    <property type="term" value="F:heat shock protein binding"/>
    <property type="evidence" value="ECO:0007669"/>
    <property type="project" value="TreeGrafter"/>
</dbReference>
<keyword evidence="4 5" id="KW-0802">TPR repeat</keyword>
<dbReference type="GO" id="GO:0005739">
    <property type="term" value="C:mitochondrion"/>
    <property type="evidence" value="ECO:0007669"/>
    <property type="project" value="TreeGrafter"/>
</dbReference>
<feature type="compositionally biased region" description="Polar residues" evidence="6">
    <location>
        <begin position="386"/>
        <end position="403"/>
    </location>
</feature>
<dbReference type="InterPro" id="IPR013105">
    <property type="entry name" value="TPR_2"/>
</dbReference>
<evidence type="ECO:0000313" key="7">
    <source>
        <dbReference type="EMBL" id="CEG46422.1"/>
    </source>
</evidence>
<name>A0A0P1AW20_PLAHL</name>
<evidence type="ECO:0000256" key="3">
    <source>
        <dbReference type="ARBA" id="ARBA00022737"/>
    </source>
</evidence>
<evidence type="ECO:0000313" key="8">
    <source>
        <dbReference type="Proteomes" id="UP000054928"/>
    </source>
</evidence>
<dbReference type="PANTHER" id="PTHR45984:SF1">
    <property type="entry name" value="SPAG1 AXONEMAL DYNEIN ASSEMBLY FACTOR"/>
    <property type="match status" value="1"/>
</dbReference>
<dbReference type="Pfam" id="PF07719">
    <property type="entry name" value="TPR_2"/>
    <property type="match status" value="1"/>
</dbReference>
<evidence type="ECO:0000256" key="6">
    <source>
        <dbReference type="SAM" id="MobiDB-lite"/>
    </source>
</evidence>
<reference evidence="8" key="1">
    <citation type="submission" date="2014-09" db="EMBL/GenBank/DDBJ databases">
        <authorList>
            <person name="Sharma Rahul"/>
            <person name="Thines Marco"/>
        </authorList>
    </citation>
    <scope>NUCLEOTIDE SEQUENCE [LARGE SCALE GENOMIC DNA]</scope>
</reference>
<feature type="compositionally biased region" description="Acidic residues" evidence="6">
    <location>
        <begin position="410"/>
        <end position="420"/>
    </location>
</feature>
<dbReference type="PROSITE" id="PS50005">
    <property type="entry name" value="TPR"/>
    <property type="match status" value="1"/>
</dbReference>
<evidence type="ECO:0000256" key="5">
    <source>
        <dbReference type="PROSITE-ProRule" id="PRU00339"/>
    </source>
</evidence>